<dbReference type="EMBL" id="NCKW01007104">
    <property type="protein sequence ID" value="POM70348.1"/>
    <property type="molecule type" value="Genomic_DNA"/>
</dbReference>
<organism evidence="1 2">
    <name type="scientific">Phytophthora palmivora</name>
    <dbReference type="NCBI Taxonomy" id="4796"/>
    <lineage>
        <taxon>Eukaryota</taxon>
        <taxon>Sar</taxon>
        <taxon>Stramenopiles</taxon>
        <taxon>Oomycota</taxon>
        <taxon>Peronosporomycetes</taxon>
        <taxon>Peronosporales</taxon>
        <taxon>Peronosporaceae</taxon>
        <taxon>Phytophthora</taxon>
    </lineage>
</organism>
<gene>
    <name evidence="1" type="ORF">PHPALM_13226</name>
</gene>
<keyword evidence="2" id="KW-1185">Reference proteome</keyword>
<dbReference type="Proteomes" id="UP000237271">
    <property type="component" value="Unassembled WGS sequence"/>
</dbReference>
<comment type="caution">
    <text evidence="1">The sequence shown here is derived from an EMBL/GenBank/DDBJ whole genome shotgun (WGS) entry which is preliminary data.</text>
</comment>
<evidence type="ECO:0000313" key="1">
    <source>
        <dbReference type="EMBL" id="POM70348.1"/>
    </source>
</evidence>
<reference evidence="1 2" key="1">
    <citation type="journal article" date="2017" name="Genome Biol. Evol.">
        <title>Phytophthora megakarya and P. palmivora, closely related causal agents of cacao black pod rot, underwent increases in genome sizes and gene numbers by different mechanisms.</title>
        <authorList>
            <person name="Ali S.S."/>
            <person name="Shao J."/>
            <person name="Lary D.J."/>
            <person name="Kronmiller B."/>
            <person name="Shen D."/>
            <person name="Strem M.D."/>
            <person name="Amoako-Attah I."/>
            <person name="Akrofi A.Y."/>
            <person name="Begoude B.A."/>
            <person name="Ten Hoopen G.M."/>
            <person name="Coulibaly K."/>
            <person name="Kebe B.I."/>
            <person name="Melnick R.L."/>
            <person name="Guiltinan M.J."/>
            <person name="Tyler B.M."/>
            <person name="Meinhardt L.W."/>
            <person name="Bailey B.A."/>
        </authorList>
    </citation>
    <scope>NUCLEOTIDE SEQUENCE [LARGE SCALE GENOMIC DNA]</scope>
    <source>
        <strain evidence="2">sbr112.9</strain>
    </source>
</reference>
<accession>A0A2P4XXS7</accession>
<name>A0A2P4XXS7_9STRA</name>
<dbReference type="OrthoDB" id="129543at2759"/>
<sequence length="236" mass="27379">MDVNIDWFLWRSLHGIAKYQQKFYPMVFMFVRTETTFAYAHLFTVCKDCCLEFFGGNLEVQYGSLLSQMRFARSVALFDAFSELWLEEKYLAESWDLWFCSASDAPGVVPNQNPIESHHRTIKATAVSHIRAVTAHNGSDITPQVPWGLKKILLVAVDLCADANHYPRHKNKSRKFINRIAEYFFNSDNVVREDNLHGLNVSVIRTKTYINSVNGVLKRNEHVENVRLRYLSLHVY</sequence>
<evidence type="ECO:0000313" key="2">
    <source>
        <dbReference type="Proteomes" id="UP000237271"/>
    </source>
</evidence>
<proteinExistence type="predicted"/>
<protein>
    <submittedName>
        <fullName evidence="1">Uncharacterized protein</fullName>
    </submittedName>
</protein>
<dbReference type="AlphaFoldDB" id="A0A2P4XXS7"/>